<organism evidence="1">
    <name type="scientific">Rhizophora mucronata</name>
    <name type="common">Asiatic mangrove</name>
    <dbReference type="NCBI Taxonomy" id="61149"/>
    <lineage>
        <taxon>Eukaryota</taxon>
        <taxon>Viridiplantae</taxon>
        <taxon>Streptophyta</taxon>
        <taxon>Embryophyta</taxon>
        <taxon>Tracheophyta</taxon>
        <taxon>Spermatophyta</taxon>
        <taxon>Magnoliopsida</taxon>
        <taxon>eudicotyledons</taxon>
        <taxon>Gunneridae</taxon>
        <taxon>Pentapetalae</taxon>
        <taxon>rosids</taxon>
        <taxon>fabids</taxon>
        <taxon>Malpighiales</taxon>
        <taxon>Rhizophoraceae</taxon>
        <taxon>Rhizophora</taxon>
    </lineage>
</organism>
<dbReference type="AlphaFoldDB" id="A0A2P2QQH9"/>
<name>A0A2P2QQH9_RHIMU</name>
<proteinExistence type="predicted"/>
<sequence length="48" mass="5518">MLGSEGLLSFSIYALTQLEKRGWPCDSVTPSWFPWNLMARTLLRQTSE</sequence>
<evidence type="ECO:0000313" key="1">
    <source>
        <dbReference type="EMBL" id="MBX69233.1"/>
    </source>
</evidence>
<accession>A0A2P2QQH9</accession>
<dbReference type="EMBL" id="GGEC01088749">
    <property type="protein sequence ID" value="MBX69233.1"/>
    <property type="molecule type" value="Transcribed_RNA"/>
</dbReference>
<reference evidence="1" key="1">
    <citation type="submission" date="2018-02" db="EMBL/GenBank/DDBJ databases">
        <title>Rhizophora mucronata_Transcriptome.</title>
        <authorList>
            <person name="Meera S.P."/>
            <person name="Sreeshan A."/>
            <person name="Augustine A."/>
        </authorList>
    </citation>
    <scope>NUCLEOTIDE SEQUENCE</scope>
    <source>
        <tissue evidence="1">Leaf</tissue>
    </source>
</reference>
<protein>
    <submittedName>
        <fullName evidence="1">Uncharacterized protein</fullName>
    </submittedName>
</protein>